<reference evidence="1" key="1">
    <citation type="journal article" date="2019" name="Plant J.">
        <title>Chlorella vulgaris genome assembly and annotation reveals the molecular basis for metabolic acclimation to high light conditions.</title>
        <authorList>
            <person name="Cecchin M."/>
            <person name="Marcolungo L."/>
            <person name="Rossato M."/>
            <person name="Girolomoni L."/>
            <person name="Cosentino E."/>
            <person name="Cuine S."/>
            <person name="Li-Beisson Y."/>
            <person name="Delledonne M."/>
            <person name="Ballottari M."/>
        </authorList>
    </citation>
    <scope>NUCLEOTIDE SEQUENCE</scope>
    <source>
        <strain evidence="1">211/11P</strain>
    </source>
</reference>
<dbReference type="Proteomes" id="UP001055712">
    <property type="component" value="Unassembled WGS sequence"/>
</dbReference>
<name>A0A9D4TIX3_CHLVU</name>
<dbReference type="AlphaFoldDB" id="A0A9D4TIX3"/>
<evidence type="ECO:0000313" key="1">
    <source>
        <dbReference type="EMBL" id="KAI3426877.1"/>
    </source>
</evidence>
<keyword evidence="2" id="KW-1185">Reference proteome</keyword>
<gene>
    <name evidence="1" type="ORF">D9Q98_006823</name>
</gene>
<proteinExistence type="predicted"/>
<comment type="caution">
    <text evidence="1">The sequence shown here is derived from an EMBL/GenBank/DDBJ whole genome shotgun (WGS) entry which is preliminary data.</text>
</comment>
<accession>A0A9D4TIX3</accession>
<dbReference type="EMBL" id="SIDB01000010">
    <property type="protein sequence ID" value="KAI3426877.1"/>
    <property type="molecule type" value="Genomic_DNA"/>
</dbReference>
<protein>
    <submittedName>
        <fullName evidence="1">Uncharacterized protein</fullName>
    </submittedName>
</protein>
<evidence type="ECO:0000313" key="2">
    <source>
        <dbReference type="Proteomes" id="UP001055712"/>
    </source>
</evidence>
<organism evidence="1 2">
    <name type="scientific">Chlorella vulgaris</name>
    <name type="common">Green alga</name>
    <dbReference type="NCBI Taxonomy" id="3077"/>
    <lineage>
        <taxon>Eukaryota</taxon>
        <taxon>Viridiplantae</taxon>
        <taxon>Chlorophyta</taxon>
        <taxon>core chlorophytes</taxon>
        <taxon>Trebouxiophyceae</taxon>
        <taxon>Chlorellales</taxon>
        <taxon>Chlorellaceae</taxon>
        <taxon>Chlorella clade</taxon>
        <taxon>Chlorella</taxon>
    </lineage>
</organism>
<sequence>MAAPRGAIESVEGGFKVVFFCGGQQYEVQHLRWAEEAVLVCDLLTMKEAIDGQLNLKALQLRSQHLALLTVQQLRDAVCTLRGSELRDASVAEVVEQLQACVLEAPMGASRICLLRGAAQLGLTSIAQLLRVADPQAVLGKCTGPARSALAALLAAGPAAQPLFADFVIARLPMTSKEWATVPAPCPGIGRALPAVLAHPAEQARWLVRHLPPADAQRLRTAAFSLHRAQQQLHVFLPSPVVWDILALSAT</sequence>
<dbReference type="OrthoDB" id="513629at2759"/>
<reference evidence="1" key="2">
    <citation type="submission" date="2020-11" db="EMBL/GenBank/DDBJ databases">
        <authorList>
            <person name="Cecchin M."/>
            <person name="Marcolungo L."/>
            <person name="Rossato M."/>
            <person name="Girolomoni L."/>
            <person name="Cosentino E."/>
            <person name="Cuine S."/>
            <person name="Li-Beisson Y."/>
            <person name="Delledonne M."/>
            <person name="Ballottari M."/>
        </authorList>
    </citation>
    <scope>NUCLEOTIDE SEQUENCE</scope>
    <source>
        <strain evidence="1">211/11P</strain>
        <tissue evidence="1">Whole cell</tissue>
    </source>
</reference>